<feature type="binding site" evidence="8">
    <location>
        <position position="544"/>
    </location>
    <ligand>
        <name>Ca(2+)</name>
        <dbReference type="ChEBI" id="CHEBI:29108"/>
    </ligand>
</feature>
<reference evidence="11" key="1">
    <citation type="submission" date="2022-08" db="EMBL/GenBank/DDBJ databases">
        <title>A Global Phylogenomic Analysis of the Shiitake Genus Lentinula.</title>
        <authorList>
            <consortium name="DOE Joint Genome Institute"/>
            <person name="Sierra-Patev S."/>
            <person name="Min B."/>
            <person name="Naranjo-Ortiz M."/>
            <person name="Looney B."/>
            <person name="Konkel Z."/>
            <person name="Slot J.C."/>
            <person name="Sakamoto Y."/>
            <person name="Steenwyk J.L."/>
            <person name="Rokas A."/>
            <person name="Carro J."/>
            <person name="Camarero S."/>
            <person name="Ferreira P."/>
            <person name="Molpeceres G."/>
            <person name="Ruiz-Duenas F.J."/>
            <person name="Serrano A."/>
            <person name="Henrissat B."/>
            <person name="Drula E."/>
            <person name="Hughes K.W."/>
            <person name="Mata J.L."/>
            <person name="Ishikawa N.K."/>
            <person name="Vargas-Isla R."/>
            <person name="Ushijima S."/>
            <person name="Smith C.A."/>
            <person name="Ahrendt S."/>
            <person name="Andreopoulos W."/>
            <person name="He G."/>
            <person name="Labutti K."/>
            <person name="Lipzen A."/>
            <person name="Ng V."/>
            <person name="Riley R."/>
            <person name="Sandor L."/>
            <person name="Barry K."/>
            <person name="Martinez A.T."/>
            <person name="Xiao Y."/>
            <person name="Gibbons J.G."/>
            <person name="Terashima K."/>
            <person name="Grigoriev I.V."/>
            <person name="Hibbett D.S."/>
        </authorList>
    </citation>
    <scope>NUCLEOTIDE SEQUENCE</scope>
    <source>
        <strain evidence="11">RHP3577 ss4</strain>
    </source>
</reference>
<dbReference type="Gene3D" id="3.40.50.200">
    <property type="entry name" value="Peptidase S8/S53 domain"/>
    <property type="match status" value="1"/>
</dbReference>
<evidence type="ECO:0000259" key="10">
    <source>
        <dbReference type="PROSITE" id="PS51695"/>
    </source>
</evidence>
<evidence type="ECO:0000256" key="9">
    <source>
        <dbReference type="SAM" id="SignalP"/>
    </source>
</evidence>
<dbReference type="InterPro" id="IPR050819">
    <property type="entry name" value="Tripeptidyl-peptidase_I"/>
</dbReference>
<dbReference type="EMBL" id="JANVFT010000025">
    <property type="protein sequence ID" value="KAJ4496871.1"/>
    <property type="molecule type" value="Genomic_DNA"/>
</dbReference>
<keyword evidence="5 8" id="KW-0720">Serine protease</keyword>
<dbReference type="InterPro" id="IPR030400">
    <property type="entry name" value="Sedolisin_dom"/>
</dbReference>
<evidence type="ECO:0000256" key="4">
    <source>
        <dbReference type="ARBA" id="ARBA00022801"/>
    </source>
</evidence>
<evidence type="ECO:0000313" key="11">
    <source>
        <dbReference type="EMBL" id="KAJ4496871.1"/>
    </source>
</evidence>
<evidence type="ECO:0000313" key="12">
    <source>
        <dbReference type="Proteomes" id="UP001150217"/>
    </source>
</evidence>
<dbReference type="SMART" id="SM00944">
    <property type="entry name" value="Pro-kuma_activ"/>
    <property type="match status" value="1"/>
</dbReference>
<evidence type="ECO:0000256" key="1">
    <source>
        <dbReference type="ARBA" id="ARBA00004239"/>
    </source>
</evidence>
<feature type="binding site" evidence="8">
    <location>
        <position position="565"/>
    </location>
    <ligand>
        <name>Ca(2+)</name>
        <dbReference type="ChEBI" id="CHEBI:29108"/>
    </ligand>
</feature>
<feature type="binding site" evidence="8">
    <location>
        <position position="563"/>
    </location>
    <ligand>
        <name>Ca(2+)</name>
        <dbReference type="ChEBI" id="CHEBI:29108"/>
    </ligand>
</feature>
<dbReference type="PROSITE" id="PS00138">
    <property type="entry name" value="SUBTILASE_SER"/>
    <property type="match status" value="1"/>
</dbReference>
<keyword evidence="12" id="KW-1185">Reference proteome</keyword>
<feature type="chain" id="PRO_5046263846" evidence="9">
    <location>
        <begin position="18"/>
        <end position="592"/>
    </location>
</feature>
<keyword evidence="9" id="KW-0732">Signal</keyword>
<evidence type="ECO:0000256" key="2">
    <source>
        <dbReference type="ARBA" id="ARBA00022670"/>
    </source>
</evidence>
<evidence type="ECO:0000256" key="7">
    <source>
        <dbReference type="ARBA" id="ARBA00023145"/>
    </source>
</evidence>
<dbReference type="CDD" id="cd11377">
    <property type="entry name" value="Pro-peptidase_S53"/>
    <property type="match status" value="1"/>
</dbReference>
<evidence type="ECO:0000256" key="8">
    <source>
        <dbReference type="PROSITE-ProRule" id="PRU01032"/>
    </source>
</evidence>
<dbReference type="Proteomes" id="UP001150217">
    <property type="component" value="Unassembled WGS sequence"/>
</dbReference>
<comment type="subcellular location">
    <subcellularLocation>
        <location evidence="1">Secreted</location>
        <location evidence="1">Extracellular space</location>
    </subcellularLocation>
</comment>
<evidence type="ECO:0000256" key="6">
    <source>
        <dbReference type="ARBA" id="ARBA00022837"/>
    </source>
</evidence>
<keyword evidence="6 8" id="KW-0106">Calcium</keyword>
<proteinExistence type="predicted"/>
<dbReference type="PROSITE" id="PS51695">
    <property type="entry name" value="SEDOLISIN"/>
    <property type="match status" value="1"/>
</dbReference>
<dbReference type="SUPFAM" id="SSF52743">
    <property type="entry name" value="Subtilisin-like"/>
    <property type="match status" value="1"/>
</dbReference>
<organism evidence="11 12">
    <name type="scientific">Lentinula lateritia</name>
    <dbReference type="NCBI Taxonomy" id="40482"/>
    <lineage>
        <taxon>Eukaryota</taxon>
        <taxon>Fungi</taxon>
        <taxon>Dikarya</taxon>
        <taxon>Basidiomycota</taxon>
        <taxon>Agaricomycotina</taxon>
        <taxon>Agaricomycetes</taxon>
        <taxon>Agaricomycetidae</taxon>
        <taxon>Agaricales</taxon>
        <taxon>Marasmiineae</taxon>
        <taxon>Omphalotaceae</taxon>
        <taxon>Lentinula</taxon>
    </lineage>
</organism>
<dbReference type="PANTHER" id="PTHR14218:SF15">
    <property type="entry name" value="TRIPEPTIDYL-PEPTIDASE 1"/>
    <property type="match status" value="1"/>
</dbReference>
<comment type="caution">
    <text evidence="11">The sequence shown here is derived from an EMBL/GenBank/DDBJ whole genome shotgun (WGS) entry which is preliminary data.</text>
</comment>
<feature type="binding site" evidence="8">
    <location>
        <position position="545"/>
    </location>
    <ligand>
        <name>Ca(2+)</name>
        <dbReference type="ChEBI" id="CHEBI:29108"/>
    </ligand>
</feature>
<dbReference type="InterPro" id="IPR023828">
    <property type="entry name" value="Peptidase_S8_Ser-AS"/>
</dbReference>
<evidence type="ECO:0000256" key="5">
    <source>
        <dbReference type="ARBA" id="ARBA00022825"/>
    </source>
</evidence>
<feature type="active site" description="Charge relay system" evidence="8">
    <location>
        <position position="303"/>
    </location>
</feature>
<feature type="domain" description="Peptidase S53" evidence="10">
    <location>
        <begin position="223"/>
        <end position="585"/>
    </location>
</feature>
<keyword evidence="3 8" id="KW-0479">Metal-binding</keyword>
<feature type="active site" description="Charge relay system" evidence="8">
    <location>
        <position position="299"/>
    </location>
</feature>
<dbReference type="InterPro" id="IPR036852">
    <property type="entry name" value="Peptidase_S8/S53_dom_sf"/>
</dbReference>
<dbReference type="Pfam" id="PF09286">
    <property type="entry name" value="Pro-kuma_activ"/>
    <property type="match status" value="1"/>
</dbReference>
<keyword evidence="4 8" id="KW-0378">Hydrolase</keyword>
<evidence type="ECO:0000256" key="3">
    <source>
        <dbReference type="ARBA" id="ARBA00022723"/>
    </source>
</evidence>
<sequence length="592" mass="65311">MKLFWIWLTFFTGLSLAVNPQRLRLTFGRLKQSVVPPQQWRKHSAPLPGSRIELRIGLVQPFIHVLENHIQEISDPDHERYGQHLSKSEVETLISPQDQSIQLVTEWLHVHGIEDTNISRTPAQDWIVVTLPISLAEKMLDTNYYVWQHDDGDFTIRTTSYNLPEHLFNHIDLIQPTTMFARLSNMKTTLYRTKNDIALGSSHAKELTLITPSSDSQNDCNYTVTLDCLQSLYNIIGYQTRAHSRNSIGLTGYLEQYANQEDLKLFFADQKPGAANASIDVILINGGFNNQSAQEAGDEANLDVQFALGLSYPTPGIFYSTGGEPPFNPDQGTESNTNEPYAKWLDYILSQDNPPLTISTSYGDHEQTVPEDYARRTCSRFMELGARGVTLMFSSGDGGVGDGISDPAFQTCLTNDGKNETRFLPVFPSVTSVGGTRGIPEEAAFFSGGDRAVNEFLETLGEHTYSDLFNRCSSSAYPDVSAQGVNFRVFIGGKPYLISGTSASSPTFAGIVALLNDARLHAGLPPLGFLNPLLYRRSVEALNDVTVGNNPGCGTNGFNATGGWDPVSGLGTPNFEKLKKMVLDSQMLKRSG</sequence>
<gene>
    <name evidence="11" type="ORF">C8R41DRAFT_825097</name>
</gene>
<dbReference type="PANTHER" id="PTHR14218">
    <property type="entry name" value="PROTEASE S8 TRIPEPTIDYL PEPTIDASE I CLN2"/>
    <property type="match status" value="1"/>
</dbReference>
<dbReference type="CDD" id="cd04056">
    <property type="entry name" value="Peptidases_S53"/>
    <property type="match status" value="1"/>
</dbReference>
<protein>
    <submittedName>
        <fullName evidence="11">Tripeptidyl peptidase A</fullName>
    </submittedName>
</protein>
<comment type="cofactor">
    <cofactor evidence="8">
        <name>Ca(2+)</name>
        <dbReference type="ChEBI" id="CHEBI:29108"/>
    </cofactor>
    <text evidence="8">Binds 1 Ca(2+) ion per subunit.</text>
</comment>
<accession>A0ABQ8VLU3</accession>
<name>A0ABQ8VLU3_9AGAR</name>
<dbReference type="SUPFAM" id="SSF54897">
    <property type="entry name" value="Protease propeptides/inhibitors"/>
    <property type="match status" value="1"/>
</dbReference>
<feature type="active site" description="Charge relay system" evidence="8">
    <location>
        <position position="502"/>
    </location>
</feature>
<keyword evidence="2 8" id="KW-0645">Protease</keyword>
<keyword evidence="7" id="KW-0865">Zymogen</keyword>
<feature type="signal peptide" evidence="9">
    <location>
        <begin position="1"/>
        <end position="17"/>
    </location>
</feature>
<dbReference type="InterPro" id="IPR015366">
    <property type="entry name" value="S53_propep"/>
</dbReference>